<keyword evidence="1" id="KW-0812">Transmembrane</keyword>
<keyword evidence="1" id="KW-0472">Membrane</keyword>
<evidence type="ECO:0000313" key="2">
    <source>
        <dbReference type="EMBL" id="AZA10805.1"/>
    </source>
</evidence>
<evidence type="ECO:0008006" key="4">
    <source>
        <dbReference type="Google" id="ProtNLM"/>
    </source>
</evidence>
<reference evidence="2 3" key="1">
    <citation type="submission" date="2018-11" db="EMBL/GenBank/DDBJ databases">
        <authorList>
            <person name="Kleinhagauer T."/>
            <person name="Glaeser S.P."/>
            <person name="Spergser J."/>
            <person name="Ruckert C."/>
            <person name="Kaempfer P."/>
            <person name="Busse H.-J."/>
        </authorList>
    </citation>
    <scope>NUCLEOTIDE SEQUENCE [LARGE SCALE GENOMIC DNA]</scope>
    <source>
        <strain evidence="2 3">W8</strain>
    </source>
</reference>
<organism evidence="2 3">
    <name type="scientific">Corynebacterium gerontici</name>
    <dbReference type="NCBI Taxonomy" id="2079234"/>
    <lineage>
        <taxon>Bacteria</taxon>
        <taxon>Bacillati</taxon>
        <taxon>Actinomycetota</taxon>
        <taxon>Actinomycetes</taxon>
        <taxon>Mycobacteriales</taxon>
        <taxon>Corynebacteriaceae</taxon>
        <taxon>Corynebacterium</taxon>
    </lineage>
</organism>
<keyword evidence="3" id="KW-1185">Reference proteome</keyword>
<dbReference type="EMBL" id="CP033897">
    <property type="protein sequence ID" value="AZA10805.1"/>
    <property type="molecule type" value="Genomic_DNA"/>
</dbReference>
<proteinExistence type="predicted"/>
<dbReference type="KEGG" id="cgk:CGERO_02405"/>
<name>A0A3G6IYE6_9CORY</name>
<evidence type="ECO:0000256" key="1">
    <source>
        <dbReference type="SAM" id="Phobius"/>
    </source>
</evidence>
<accession>A0A3G6IYE6</accession>
<feature type="transmembrane region" description="Helical" evidence="1">
    <location>
        <begin position="60"/>
        <end position="77"/>
    </location>
</feature>
<keyword evidence="1" id="KW-1133">Transmembrane helix</keyword>
<evidence type="ECO:0000313" key="3">
    <source>
        <dbReference type="Proteomes" id="UP000271587"/>
    </source>
</evidence>
<dbReference type="Pfam" id="PF11222">
    <property type="entry name" value="DUF3017"/>
    <property type="match status" value="1"/>
</dbReference>
<dbReference type="AlphaFoldDB" id="A0A3G6IYE6"/>
<gene>
    <name evidence="2" type="ORF">CGERO_02405</name>
</gene>
<dbReference type="Proteomes" id="UP000271587">
    <property type="component" value="Chromosome"/>
</dbReference>
<sequence length="117" mass="12766">MRGLNFSQTPVQRPSLRNPHDVNLPPSKVPVLLQWVGIALFIALTVASGVFSYGNHWRRATFTLGVALAWLSVLRLVCDSSVMGVFAVRSRKFDVTFTAALSALMLYLSATVESLGS</sequence>
<feature type="transmembrane region" description="Helical" evidence="1">
    <location>
        <begin position="32"/>
        <end position="53"/>
    </location>
</feature>
<protein>
    <recommendedName>
        <fullName evidence="4">DUF3017 domain-containing protein</fullName>
    </recommendedName>
</protein>
<dbReference type="InterPro" id="IPR021385">
    <property type="entry name" value="DUF3017"/>
</dbReference>